<dbReference type="EMBL" id="QFMX01000002">
    <property type="protein sequence ID" value="PZO76319.1"/>
    <property type="molecule type" value="Genomic_DNA"/>
</dbReference>
<reference evidence="2 3" key="1">
    <citation type="submission" date="2017-08" db="EMBL/GenBank/DDBJ databases">
        <title>Infants hospitalized years apart are colonized by the same room-sourced microbial strains.</title>
        <authorList>
            <person name="Brooks B."/>
            <person name="Olm M.R."/>
            <person name="Firek B.A."/>
            <person name="Baker R."/>
            <person name="Thomas B.C."/>
            <person name="Morowitz M.J."/>
            <person name="Banfield J.F."/>
        </authorList>
    </citation>
    <scope>NUCLEOTIDE SEQUENCE [LARGE SCALE GENOMIC DNA]</scope>
    <source>
        <strain evidence="2">S2_018_000_R3_119</strain>
    </source>
</reference>
<accession>A0A2W4Z8W8</accession>
<feature type="transmembrane region" description="Helical" evidence="1">
    <location>
        <begin position="347"/>
        <end position="364"/>
    </location>
</feature>
<comment type="caution">
    <text evidence="2">The sequence shown here is derived from an EMBL/GenBank/DDBJ whole genome shotgun (WGS) entry which is preliminary data.</text>
</comment>
<dbReference type="Proteomes" id="UP000249555">
    <property type="component" value="Unassembled WGS sequence"/>
</dbReference>
<dbReference type="AlphaFoldDB" id="A0A2W4Z8W8"/>
<evidence type="ECO:0000313" key="2">
    <source>
        <dbReference type="EMBL" id="PZO76319.1"/>
    </source>
</evidence>
<evidence type="ECO:0000256" key="1">
    <source>
        <dbReference type="SAM" id="Phobius"/>
    </source>
</evidence>
<feature type="transmembrane region" description="Helical" evidence="1">
    <location>
        <begin position="95"/>
        <end position="117"/>
    </location>
</feature>
<feature type="transmembrane region" description="Helical" evidence="1">
    <location>
        <begin position="23"/>
        <end position="42"/>
    </location>
</feature>
<gene>
    <name evidence="2" type="ORF">DI640_01800</name>
</gene>
<feature type="transmembrane region" description="Helical" evidence="1">
    <location>
        <begin position="307"/>
        <end position="326"/>
    </location>
</feature>
<feature type="transmembrane region" description="Helical" evidence="1">
    <location>
        <begin position="124"/>
        <end position="144"/>
    </location>
</feature>
<feature type="transmembrane region" description="Helical" evidence="1">
    <location>
        <begin position="178"/>
        <end position="203"/>
    </location>
</feature>
<keyword evidence="1" id="KW-0472">Membrane</keyword>
<evidence type="ECO:0000313" key="3">
    <source>
        <dbReference type="Proteomes" id="UP000249555"/>
    </source>
</evidence>
<keyword evidence="1" id="KW-1133">Transmembrane helix</keyword>
<keyword evidence="1" id="KW-0812">Transmembrane</keyword>
<name>A0A2W4Z8W8_9SPHN</name>
<proteinExistence type="predicted"/>
<protein>
    <recommendedName>
        <fullName evidence="4">Glycosyltransferase RgtA/B/C/D-like domain-containing protein</fullName>
    </recommendedName>
</protein>
<feature type="transmembrane region" description="Helical" evidence="1">
    <location>
        <begin position="223"/>
        <end position="244"/>
    </location>
</feature>
<organism evidence="2 3">
    <name type="scientific">Sphingomonas taxi</name>
    <dbReference type="NCBI Taxonomy" id="1549858"/>
    <lineage>
        <taxon>Bacteria</taxon>
        <taxon>Pseudomonadati</taxon>
        <taxon>Pseudomonadota</taxon>
        <taxon>Alphaproteobacteria</taxon>
        <taxon>Sphingomonadales</taxon>
        <taxon>Sphingomonadaceae</taxon>
        <taxon>Sphingomonas</taxon>
    </lineage>
</organism>
<feature type="transmembrane region" description="Helical" evidence="1">
    <location>
        <begin position="265"/>
        <end position="287"/>
    </location>
</feature>
<sequence length="489" mass="52983">MPSAPPPTPVGPDAPTGIPRSTLALLAAFAAFAFTIIVPTALRDGDTGWHLATGAWIVAHASVPTTDPFSFTATGRPWVAHEWLSELAMYASYRAAGWSGLIVLIGAAMAALFALVAYEIRRWLSTRASIVALLMLVTGLLPSLLARPHIPALPMLAGWLIVLLHARERDRPPPLGFALLMLVWANAHGSFVFGLALVGVFALEALIVAAPSDRRRVVLGWGAFGLACAIAATATPAGFDGLVFPFYVDRLKLLAHLDEWQPADFATFSGFEAILLATLACLLLRPVRIPPVRLLLLLGVLHLALQHTRQEIVLVVVGILVLAEPLGKAWTTKAVSSPIPRRESRSIGILILLLAIGLATYRIAVPVVRDDSAGIPATALRHLPPPLRNQRVFNEYSFGGSLILAGIRPYIDGRSDMYGDPFTLDYFRIAAGDAERWRAANARWHFGWTILPPRSPLVGLLDHDPAWRRVYTDDTAVIHQPVPAHRPTP</sequence>
<evidence type="ECO:0008006" key="4">
    <source>
        <dbReference type="Google" id="ProtNLM"/>
    </source>
</evidence>